<feature type="transmembrane region" description="Helical" evidence="8">
    <location>
        <begin position="480"/>
        <end position="504"/>
    </location>
</feature>
<feature type="transmembrane region" description="Helical" evidence="8">
    <location>
        <begin position="34"/>
        <end position="55"/>
    </location>
</feature>
<feature type="transmembrane region" description="Helical" evidence="8">
    <location>
        <begin position="119"/>
        <end position="143"/>
    </location>
</feature>
<evidence type="ECO:0000313" key="13">
    <source>
        <dbReference type="Proteomes" id="UP000799291"/>
    </source>
</evidence>
<dbReference type="OrthoDB" id="2150324at2759"/>
<evidence type="ECO:0000259" key="10">
    <source>
        <dbReference type="Pfam" id="PF13967"/>
    </source>
</evidence>
<feature type="compositionally biased region" description="Acidic residues" evidence="7">
    <location>
        <begin position="978"/>
        <end position="987"/>
    </location>
</feature>
<comment type="subcellular location">
    <subcellularLocation>
        <location evidence="1">Membrane</location>
        <topology evidence="1">Multi-pass membrane protein</topology>
    </subcellularLocation>
</comment>
<keyword evidence="13" id="KW-1185">Reference proteome</keyword>
<feature type="transmembrane region" description="Helical" evidence="8">
    <location>
        <begin position="685"/>
        <end position="704"/>
    </location>
</feature>
<dbReference type="PANTHER" id="PTHR13018:SF149">
    <property type="entry name" value="DOMAIN PROTEIN, PUTATIVE (AFU_ORTHOLOGUE AFUA_3G11660)-RELATED"/>
    <property type="match status" value="1"/>
</dbReference>
<dbReference type="Pfam" id="PF14703">
    <property type="entry name" value="PHM7_cyt"/>
    <property type="match status" value="1"/>
</dbReference>
<evidence type="ECO:0000256" key="2">
    <source>
        <dbReference type="ARBA" id="ARBA00007779"/>
    </source>
</evidence>
<feature type="transmembrane region" description="Helical" evidence="8">
    <location>
        <begin position="163"/>
        <end position="185"/>
    </location>
</feature>
<feature type="transmembrane region" description="Helical" evidence="8">
    <location>
        <begin position="595"/>
        <end position="622"/>
    </location>
</feature>
<reference evidence="12" key="1">
    <citation type="journal article" date="2020" name="Stud. Mycol.">
        <title>101 Dothideomycetes genomes: a test case for predicting lifestyles and emergence of pathogens.</title>
        <authorList>
            <person name="Haridas S."/>
            <person name="Albert R."/>
            <person name="Binder M."/>
            <person name="Bloem J."/>
            <person name="Labutti K."/>
            <person name="Salamov A."/>
            <person name="Andreopoulos B."/>
            <person name="Baker S."/>
            <person name="Barry K."/>
            <person name="Bills G."/>
            <person name="Bluhm B."/>
            <person name="Cannon C."/>
            <person name="Castanera R."/>
            <person name="Culley D."/>
            <person name="Daum C."/>
            <person name="Ezra D."/>
            <person name="Gonzalez J."/>
            <person name="Henrissat B."/>
            <person name="Kuo A."/>
            <person name="Liang C."/>
            <person name="Lipzen A."/>
            <person name="Lutzoni F."/>
            <person name="Magnuson J."/>
            <person name="Mondo S."/>
            <person name="Nolan M."/>
            <person name="Ohm R."/>
            <person name="Pangilinan J."/>
            <person name="Park H.-J."/>
            <person name="Ramirez L."/>
            <person name="Alfaro M."/>
            <person name="Sun H."/>
            <person name="Tritt A."/>
            <person name="Yoshinaga Y."/>
            <person name="Zwiers L.-H."/>
            <person name="Turgeon B."/>
            <person name="Goodwin S."/>
            <person name="Spatafora J."/>
            <person name="Crous P."/>
            <person name="Grigoriev I."/>
        </authorList>
    </citation>
    <scope>NUCLEOTIDE SEQUENCE</scope>
    <source>
        <strain evidence="12">CBS 122367</strain>
    </source>
</reference>
<evidence type="ECO:0000259" key="11">
    <source>
        <dbReference type="Pfam" id="PF14703"/>
    </source>
</evidence>
<name>A0A6G1ITP3_9PLEO</name>
<comment type="similarity">
    <text evidence="2">Belongs to the CSC1 (TC 1.A.17) family.</text>
</comment>
<feature type="domain" description="CSC1/OSCA1-like 7TM region" evidence="9">
    <location>
        <begin position="392"/>
        <end position="666"/>
    </location>
</feature>
<feature type="region of interest" description="Disordered" evidence="7">
    <location>
        <begin position="978"/>
        <end position="1016"/>
    </location>
</feature>
<sequence length="1016" mass="115307">MELRTRQPSGSDSTDQFLNLIADPFQAEVQQNSIYAAIVWSFAISGLLFILFCYLRPRNSRVYAPRAKHADSKHAPITLGRGPFGWLSAVKDVTEQDLVEKIGLDAVVFLRFLRMLRNIFAVLTVVGCGVLIPVTLVGGGAFYEQYDSIATLMRITPQYIFGQKFWAFVVCSYLFEGTVCFFVWWNYRKIYDLRRAYFNSMDYQASLHSRTLLLTHIPESARTDVGIVELLDEAKGTQDVPRAAIGRNMKDLPELIKAHDKAVRELEANLAEYLNDPNKLPGTRPTCKVVKEDRAVNGKEKVDAIGYWANRIARLEMDIENVRESIDKRNPMPYGFASYSHIEDAHAVAHTTQKKGPGGSSVYLAPKPHDLLWQNLAMSRVTRRARIFWDGLWMVLFTIAFIVPNILTSVFLSDFSHLGLVWPSFQSNLAAHPTGWGIAQGILAPLVQTLMYTGIPVMFRRLYTHSGDVSKTSRERHVTARLYVFFVFNNLFVFSVFGSAWRFVASVVAAQDQGIWEAIRSSHLFSKVMTGLCNVSTFWLTWQMQRNLSAAIDISQAWPLVWSFIVRKFFSPTPRQFIELTTPQPFQYADYYNNYLQVAVVGLCFGTLQPIILPVTAFYLAIEVWFKKYMVQYVFVTKTESGGRFWRLLVNRLLFSVLVGNAVIALVVGAQGVGSVNTNSVRNGGMLFAMIPLPFLLFAFKWYCKRAFDDKLLYYSTEPFSDAEGTGGSATPRPRRNDRVAVRFGHPALYKKLITPVVHAKSLHLLKEIYSHGSSADRNIFEAPNRRSTDRAMPTTPLGYSDVYMAEMNHEEPGQAASPNGDDMPPVEIVAEEDLDFEHFKRREEFREQFGGKGELYGRPDDLISRPRTPSTFATMTEVGLYGLSEPKGESKGSTRNSSATKFAEVEDRGDHHGHSEQREDQEQGMSYEVEYQQTPLRDTFEWVDVSIPTNPLQMDDILSAGKRARHEETFGQWLLEREDEEEDESGEGYFPGFVRVDDEDTSYDRHRQNGKLGGE</sequence>
<dbReference type="InterPro" id="IPR003864">
    <property type="entry name" value="CSC1/OSCA1-like_7TM"/>
</dbReference>
<dbReference type="InterPro" id="IPR045122">
    <property type="entry name" value="Csc1-like"/>
</dbReference>
<evidence type="ECO:0000256" key="3">
    <source>
        <dbReference type="ARBA" id="ARBA00022448"/>
    </source>
</evidence>
<gene>
    <name evidence="12" type="ORF">K458DRAFT_479500</name>
</gene>
<evidence type="ECO:0000256" key="8">
    <source>
        <dbReference type="SAM" id="Phobius"/>
    </source>
</evidence>
<feature type="domain" description="CSC1/OSCA1-like cytosolic" evidence="11">
    <location>
        <begin position="209"/>
        <end position="375"/>
    </location>
</feature>
<dbReference type="GO" id="GO:0005227">
    <property type="term" value="F:calcium-activated cation channel activity"/>
    <property type="evidence" value="ECO:0007669"/>
    <property type="project" value="InterPro"/>
</dbReference>
<feature type="compositionally biased region" description="Basic and acidic residues" evidence="7">
    <location>
        <begin position="904"/>
        <end position="922"/>
    </location>
</feature>
<keyword evidence="6 8" id="KW-0472">Membrane</keyword>
<dbReference type="Pfam" id="PF02714">
    <property type="entry name" value="RSN1_7TM"/>
    <property type="match status" value="1"/>
</dbReference>
<feature type="region of interest" description="Disordered" evidence="7">
    <location>
        <begin position="883"/>
        <end position="926"/>
    </location>
</feature>
<feature type="domain" description="CSC1/OSCA1-like N-terminal transmembrane" evidence="10">
    <location>
        <begin position="34"/>
        <end position="185"/>
    </location>
</feature>
<protein>
    <submittedName>
        <fullName evidence="12">DUF221-domain-containing protein</fullName>
    </submittedName>
</protein>
<evidence type="ECO:0000256" key="6">
    <source>
        <dbReference type="ARBA" id="ARBA00023136"/>
    </source>
</evidence>
<keyword evidence="4 8" id="KW-0812">Transmembrane</keyword>
<dbReference type="InterPro" id="IPR027815">
    <property type="entry name" value="CSC1/OSCA1-like_cyt"/>
</dbReference>
<dbReference type="AlphaFoldDB" id="A0A6G1ITP3"/>
<feature type="transmembrane region" description="Helical" evidence="8">
    <location>
        <begin position="438"/>
        <end position="459"/>
    </location>
</feature>
<evidence type="ECO:0000256" key="1">
    <source>
        <dbReference type="ARBA" id="ARBA00004141"/>
    </source>
</evidence>
<feature type="transmembrane region" description="Helical" evidence="8">
    <location>
        <begin position="387"/>
        <end position="412"/>
    </location>
</feature>
<evidence type="ECO:0000256" key="7">
    <source>
        <dbReference type="SAM" id="MobiDB-lite"/>
    </source>
</evidence>
<dbReference type="Proteomes" id="UP000799291">
    <property type="component" value="Unassembled WGS sequence"/>
</dbReference>
<dbReference type="PANTHER" id="PTHR13018">
    <property type="entry name" value="PROBABLE MEMBRANE PROTEIN DUF221-RELATED"/>
    <property type="match status" value="1"/>
</dbReference>
<keyword evidence="5 8" id="KW-1133">Transmembrane helix</keyword>
<proteinExistence type="inferred from homology"/>
<keyword evidence="3" id="KW-0813">Transport</keyword>
<dbReference type="GO" id="GO:0005886">
    <property type="term" value="C:plasma membrane"/>
    <property type="evidence" value="ECO:0007669"/>
    <property type="project" value="TreeGrafter"/>
</dbReference>
<dbReference type="EMBL" id="MU005592">
    <property type="protein sequence ID" value="KAF2681350.1"/>
    <property type="molecule type" value="Genomic_DNA"/>
</dbReference>
<organism evidence="12 13">
    <name type="scientific">Lentithecium fluviatile CBS 122367</name>
    <dbReference type="NCBI Taxonomy" id="1168545"/>
    <lineage>
        <taxon>Eukaryota</taxon>
        <taxon>Fungi</taxon>
        <taxon>Dikarya</taxon>
        <taxon>Ascomycota</taxon>
        <taxon>Pezizomycotina</taxon>
        <taxon>Dothideomycetes</taxon>
        <taxon>Pleosporomycetidae</taxon>
        <taxon>Pleosporales</taxon>
        <taxon>Massarineae</taxon>
        <taxon>Lentitheciaceae</taxon>
        <taxon>Lentithecium</taxon>
    </lineage>
</organism>
<evidence type="ECO:0000313" key="12">
    <source>
        <dbReference type="EMBL" id="KAF2681350.1"/>
    </source>
</evidence>
<accession>A0A6G1ITP3</accession>
<feature type="transmembrane region" description="Helical" evidence="8">
    <location>
        <begin position="653"/>
        <end position="673"/>
    </location>
</feature>
<evidence type="ECO:0000259" key="9">
    <source>
        <dbReference type="Pfam" id="PF02714"/>
    </source>
</evidence>
<dbReference type="Pfam" id="PF13967">
    <property type="entry name" value="RSN1_TM"/>
    <property type="match status" value="1"/>
</dbReference>
<evidence type="ECO:0000256" key="4">
    <source>
        <dbReference type="ARBA" id="ARBA00022692"/>
    </source>
</evidence>
<evidence type="ECO:0000256" key="5">
    <source>
        <dbReference type="ARBA" id="ARBA00022989"/>
    </source>
</evidence>
<dbReference type="InterPro" id="IPR032880">
    <property type="entry name" value="CSC1/OSCA1-like_N"/>
</dbReference>